<proteinExistence type="predicted"/>
<sequence length="175" mass="19108">MSFISYDEMMSAASSLHAGDVYTPITQDTDDSQSACSISNSWEPQVQAPRFRAAAAAAAAAPAWRQRSRQKQNYTSDRGSISPIAIPRSGASPSQRSEREVEDACLHAAWVMFHRFARKGVMVTSPGDDAALEELIAGIRERQQERSDLDGGSCWSQSGVARSVSDDMLFALELY</sequence>
<dbReference type="Proteomes" id="UP000664859">
    <property type="component" value="Unassembled WGS sequence"/>
</dbReference>
<reference evidence="2" key="1">
    <citation type="submission" date="2021-02" db="EMBL/GenBank/DDBJ databases">
        <title>First Annotated Genome of the Yellow-green Alga Tribonema minus.</title>
        <authorList>
            <person name="Mahan K.M."/>
        </authorList>
    </citation>
    <scope>NUCLEOTIDE SEQUENCE</scope>
    <source>
        <strain evidence="2">UTEX B ZZ1240</strain>
    </source>
</reference>
<organism evidence="2 3">
    <name type="scientific">Tribonema minus</name>
    <dbReference type="NCBI Taxonomy" id="303371"/>
    <lineage>
        <taxon>Eukaryota</taxon>
        <taxon>Sar</taxon>
        <taxon>Stramenopiles</taxon>
        <taxon>Ochrophyta</taxon>
        <taxon>PX clade</taxon>
        <taxon>Xanthophyceae</taxon>
        <taxon>Tribonematales</taxon>
        <taxon>Tribonemataceae</taxon>
        <taxon>Tribonema</taxon>
    </lineage>
</organism>
<accession>A0A835YXA1</accession>
<keyword evidence="3" id="KW-1185">Reference proteome</keyword>
<evidence type="ECO:0000313" key="3">
    <source>
        <dbReference type="Proteomes" id="UP000664859"/>
    </source>
</evidence>
<dbReference type="EMBL" id="JAFCMP010000335">
    <property type="protein sequence ID" value="KAG5181160.1"/>
    <property type="molecule type" value="Genomic_DNA"/>
</dbReference>
<comment type="caution">
    <text evidence="2">The sequence shown here is derived from an EMBL/GenBank/DDBJ whole genome shotgun (WGS) entry which is preliminary data.</text>
</comment>
<evidence type="ECO:0000313" key="2">
    <source>
        <dbReference type="EMBL" id="KAG5181160.1"/>
    </source>
</evidence>
<feature type="region of interest" description="Disordered" evidence="1">
    <location>
        <begin position="62"/>
        <end position="99"/>
    </location>
</feature>
<protein>
    <submittedName>
        <fullName evidence="2">Uncharacterized protein</fullName>
    </submittedName>
</protein>
<gene>
    <name evidence="2" type="ORF">JKP88DRAFT_222564</name>
</gene>
<name>A0A835YXA1_9STRA</name>
<dbReference type="AlphaFoldDB" id="A0A835YXA1"/>
<evidence type="ECO:0000256" key="1">
    <source>
        <dbReference type="SAM" id="MobiDB-lite"/>
    </source>
</evidence>